<keyword evidence="4 7" id="KW-0732">Signal</keyword>
<keyword evidence="6 7" id="KW-0408">Iron</keyword>
<dbReference type="AlphaFoldDB" id="A0A6L5JXP0"/>
<dbReference type="InterPro" id="IPR051263">
    <property type="entry name" value="C-type_cytochrome_biogenesis"/>
</dbReference>
<evidence type="ECO:0000256" key="1">
    <source>
        <dbReference type="ARBA" id="ARBA00010342"/>
    </source>
</evidence>
<dbReference type="PANTHER" id="PTHR47870:SF1">
    <property type="entry name" value="CYTOCHROME C-TYPE BIOGENESIS PROTEIN CCMH"/>
    <property type="match status" value="1"/>
</dbReference>
<keyword evidence="7" id="KW-0812">Transmembrane</keyword>
<feature type="transmembrane region" description="Helical" evidence="7">
    <location>
        <begin position="108"/>
        <end position="126"/>
    </location>
</feature>
<accession>A0A6L5JXP0</accession>
<evidence type="ECO:0000256" key="8">
    <source>
        <dbReference type="SAM" id="MobiDB-lite"/>
    </source>
</evidence>
<organism evidence="10 11">
    <name type="scientific">Rhodocyclus tenuis</name>
    <name type="common">Rhodospirillum tenue</name>
    <dbReference type="NCBI Taxonomy" id="1066"/>
    <lineage>
        <taxon>Bacteria</taxon>
        <taxon>Pseudomonadati</taxon>
        <taxon>Pseudomonadota</taxon>
        <taxon>Betaproteobacteria</taxon>
        <taxon>Rhodocyclales</taxon>
        <taxon>Rhodocyclaceae</taxon>
        <taxon>Rhodocyclus</taxon>
    </lineage>
</organism>
<feature type="signal peptide" evidence="7">
    <location>
        <begin position="1"/>
        <end position="22"/>
    </location>
</feature>
<dbReference type="EMBL" id="WIXJ01000003">
    <property type="protein sequence ID" value="MQY51404.1"/>
    <property type="molecule type" value="Genomic_DNA"/>
</dbReference>
<dbReference type="PANTHER" id="PTHR47870">
    <property type="entry name" value="CYTOCHROME C-TYPE BIOGENESIS PROTEIN CCMH"/>
    <property type="match status" value="1"/>
</dbReference>
<keyword evidence="5" id="KW-0201">Cytochrome c-type biogenesis</keyword>
<reference evidence="10 11" key="1">
    <citation type="submission" date="2019-10" db="EMBL/GenBank/DDBJ databases">
        <title>Whole-genome sequence of the purple nonsulfur photosynthetic bacterium Rhodocyclus tenuis.</title>
        <authorList>
            <person name="Kyndt J.A."/>
            <person name="Meyer T.E."/>
        </authorList>
    </citation>
    <scope>NUCLEOTIDE SEQUENCE [LARGE SCALE GENOMIC DNA]</scope>
    <source>
        <strain evidence="10 11">DSM 110</strain>
    </source>
</reference>
<feature type="compositionally biased region" description="Low complexity" evidence="8">
    <location>
        <begin position="155"/>
        <end position="166"/>
    </location>
</feature>
<comment type="function">
    <text evidence="7">Possible subunit of a heme lyase.</text>
</comment>
<evidence type="ECO:0000256" key="6">
    <source>
        <dbReference type="ARBA" id="ARBA00023004"/>
    </source>
</evidence>
<evidence type="ECO:0000313" key="11">
    <source>
        <dbReference type="Proteomes" id="UP000480275"/>
    </source>
</evidence>
<comment type="similarity">
    <text evidence="1 7">Belongs to the CcmH/CycL/Ccl2/NrfF family.</text>
</comment>
<evidence type="ECO:0000256" key="3">
    <source>
        <dbReference type="ARBA" id="ARBA00022723"/>
    </source>
</evidence>
<keyword evidence="3 7" id="KW-0479">Metal-binding</keyword>
<feature type="region of interest" description="Disordered" evidence="8">
    <location>
        <begin position="155"/>
        <end position="174"/>
    </location>
</feature>
<feature type="domain" description="CcmH/CycL/Ccl2/NrfF N-terminal" evidence="9">
    <location>
        <begin position="18"/>
        <end position="153"/>
    </location>
</feature>
<evidence type="ECO:0000256" key="5">
    <source>
        <dbReference type="ARBA" id="ARBA00022748"/>
    </source>
</evidence>
<keyword evidence="2 7" id="KW-0349">Heme</keyword>
<dbReference type="GO" id="GO:0005886">
    <property type="term" value="C:plasma membrane"/>
    <property type="evidence" value="ECO:0007669"/>
    <property type="project" value="TreeGrafter"/>
</dbReference>
<keyword evidence="7" id="KW-0472">Membrane</keyword>
<feature type="chain" id="PRO_5027143111" description="Cytochrome c-type biogenesis protein" evidence="7">
    <location>
        <begin position="23"/>
        <end position="174"/>
    </location>
</feature>
<sequence length="174" mass="19022">MKRWLLPLLCALSLLSPLGANVQANEAAPLAANEAVEKRLLAISEELRCLVCQNETLAASQAELANDLRREIRGLINEGKSDAEIMDFMVSRYGDFVRYRPPVKSTTLLLWFGPVLLLLIGLLALFRTLRQRNRLIARDTLSADEAQRANALLNAAPTTPANAPAPHESAGPTP</sequence>
<gene>
    <name evidence="10" type="ORF">GHK24_06415</name>
</gene>
<evidence type="ECO:0000313" key="10">
    <source>
        <dbReference type="EMBL" id="MQY51404.1"/>
    </source>
</evidence>
<keyword evidence="7" id="KW-1133">Transmembrane helix</keyword>
<comment type="caution">
    <text evidence="10">The sequence shown here is derived from an EMBL/GenBank/DDBJ whole genome shotgun (WGS) entry which is preliminary data.</text>
</comment>
<dbReference type="InterPro" id="IPR038297">
    <property type="entry name" value="CcmH/CycL/NrfF/Ccl2_sf"/>
</dbReference>
<proteinExistence type="inferred from homology"/>
<dbReference type="Pfam" id="PF03918">
    <property type="entry name" value="CcmH"/>
    <property type="match status" value="1"/>
</dbReference>
<dbReference type="InterPro" id="IPR005616">
    <property type="entry name" value="CcmH/CycL/Ccl2/NrfF_N"/>
</dbReference>
<dbReference type="Proteomes" id="UP000480275">
    <property type="component" value="Unassembled WGS sequence"/>
</dbReference>
<evidence type="ECO:0000256" key="4">
    <source>
        <dbReference type="ARBA" id="ARBA00022729"/>
    </source>
</evidence>
<name>A0A6L5JXP0_RHOTE</name>
<evidence type="ECO:0000256" key="7">
    <source>
        <dbReference type="RuleBase" id="RU364112"/>
    </source>
</evidence>
<dbReference type="Gene3D" id="1.10.8.640">
    <property type="entry name" value="Cytochrome C biogenesis protein"/>
    <property type="match status" value="1"/>
</dbReference>
<dbReference type="GO" id="GO:0017004">
    <property type="term" value="P:cytochrome complex assembly"/>
    <property type="evidence" value="ECO:0007669"/>
    <property type="project" value="UniProtKB-KW"/>
</dbReference>
<protein>
    <recommendedName>
        <fullName evidence="7">Cytochrome c-type biogenesis protein</fullName>
    </recommendedName>
</protein>
<evidence type="ECO:0000259" key="9">
    <source>
        <dbReference type="Pfam" id="PF03918"/>
    </source>
</evidence>
<dbReference type="OrthoDB" id="9804975at2"/>
<dbReference type="FunFam" id="1.10.8.640:FF:000001">
    <property type="entry name" value="Cytochrome c-type biogenesis protein"/>
    <property type="match status" value="1"/>
</dbReference>
<dbReference type="GO" id="GO:0046872">
    <property type="term" value="F:metal ion binding"/>
    <property type="evidence" value="ECO:0007669"/>
    <property type="project" value="UniProtKB-KW"/>
</dbReference>
<evidence type="ECO:0000256" key="2">
    <source>
        <dbReference type="ARBA" id="ARBA00022617"/>
    </source>
</evidence>
<dbReference type="CDD" id="cd16378">
    <property type="entry name" value="CcmH_N"/>
    <property type="match status" value="1"/>
</dbReference>